<feature type="region of interest" description="Disordered" evidence="1">
    <location>
        <begin position="92"/>
        <end position="139"/>
    </location>
</feature>
<dbReference type="AlphaFoldDB" id="A0A183GWQ4"/>
<dbReference type="Proteomes" id="UP000050761">
    <property type="component" value="Unassembled WGS sequence"/>
</dbReference>
<dbReference type="GO" id="GO:0005634">
    <property type="term" value="C:nucleus"/>
    <property type="evidence" value="ECO:0007669"/>
    <property type="project" value="InterPro"/>
</dbReference>
<reference evidence="3" key="1">
    <citation type="submission" date="2019-09" db="UniProtKB">
        <authorList>
            <consortium name="WormBaseParasite"/>
        </authorList>
    </citation>
    <scope>IDENTIFICATION</scope>
</reference>
<name>A0A183GWQ4_HELPZ</name>
<evidence type="ECO:0000313" key="3">
    <source>
        <dbReference type="WBParaSite" id="HPBE_0002712401-mRNA-1"/>
    </source>
</evidence>
<protein>
    <submittedName>
        <fullName evidence="3">COP9 signalosome complex subunit 8</fullName>
    </submittedName>
</protein>
<dbReference type="InterPro" id="IPR006886">
    <property type="entry name" value="RNA_pol_III_Rpc5"/>
</dbReference>
<accession>A0A183GWQ4</accession>
<feature type="compositionally biased region" description="Polar residues" evidence="1">
    <location>
        <begin position="105"/>
        <end position="132"/>
    </location>
</feature>
<organism evidence="2 3">
    <name type="scientific">Heligmosomoides polygyrus</name>
    <name type="common">Parasitic roundworm</name>
    <dbReference type="NCBI Taxonomy" id="6339"/>
    <lineage>
        <taxon>Eukaryota</taxon>
        <taxon>Metazoa</taxon>
        <taxon>Ecdysozoa</taxon>
        <taxon>Nematoda</taxon>
        <taxon>Chromadorea</taxon>
        <taxon>Rhabditida</taxon>
        <taxon>Rhabditina</taxon>
        <taxon>Rhabditomorpha</taxon>
        <taxon>Strongyloidea</taxon>
        <taxon>Heligmosomidae</taxon>
        <taxon>Heligmosomoides</taxon>
    </lineage>
</organism>
<evidence type="ECO:0000313" key="2">
    <source>
        <dbReference type="Proteomes" id="UP000050761"/>
    </source>
</evidence>
<dbReference type="WBParaSite" id="HPBE_0002712401-mRNA-1">
    <property type="protein sequence ID" value="HPBE_0002712401-mRNA-1"/>
    <property type="gene ID" value="HPBE_0002712401"/>
</dbReference>
<dbReference type="GO" id="GO:0006351">
    <property type="term" value="P:DNA-templated transcription"/>
    <property type="evidence" value="ECO:0007669"/>
    <property type="project" value="InterPro"/>
</dbReference>
<evidence type="ECO:0000256" key="1">
    <source>
        <dbReference type="SAM" id="MobiDB-lite"/>
    </source>
</evidence>
<proteinExistence type="predicted"/>
<sequence length="139" mass="15847">LWRCARDFALCLLDAGKPVTRSLLTRCFQVNSKDAEDILLSFAVPGNRTWKLRVTPDPMFVESPDNLSVVLEERRYWAERFEELQKRIDTSLSLQRTPPRARVNSVRSNSTKSPTRARRTSSLGSPNRQTTPAAEVTLE</sequence>
<keyword evidence="2" id="KW-1185">Reference proteome</keyword>
<dbReference type="Pfam" id="PF04801">
    <property type="entry name" value="RPC5"/>
    <property type="match status" value="1"/>
</dbReference>